<keyword evidence="4" id="KW-0963">Cytoplasm</keyword>
<evidence type="ECO:0000256" key="4">
    <source>
        <dbReference type="ARBA" id="ARBA00022490"/>
    </source>
</evidence>
<dbReference type="GO" id="GO:1900376">
    <property type="term" value="P:regulation of secondary metabolite biosynthetic process"/>
    <property type="evidence" value="ECO:0007669"/>
    <property type="project" value="TreeGrafter"/>
</dbReference>
<protein>
    <recommendedName>
        <fullName evidence="3">Ferric uptake regulation protein</fullName>
    </recommendedName>
</protein>
<evidence type="ECO:0000256" key="1">
    <source>
        <dbReference type="ARBA" id="ARBA00004496"/>
    </source>
</evidence>
<feature type="binding site" evidence="11">
    <location>
        <position position="123"/>
    </location>
    <ligand>
        <name>Fe cation</name>
        <dbReference type="ChEBI" id="CHEBI:24875"/>
    </ligand>
</feature>
<evidence type="ECO:0000256" key="7">
    <source>
        <dbReference type="ARBA" id="ARBA00022833"/>
    </source>
</evidence>
<evidence type="ECO:0000256" key="6">
    <source>
        <dbReference type="ARBA" id="ARBA00022723"/>
    </source>
</evidence>
<keyword evidence="6 11" id="KW-0479">Metal-binding</keyword>
<comment type="cofactor">
    <cofactor evidence="11">
        <name>Mn(2+)</name>
        <dbReference type="ChEBI" id="CHEBI:29035"/>
    </cofactor>
    <cofactor evidence="11">
        <name>Fe(2+)</name>
        <dbReference type="ChEBI" id="CHEBI:29033"/>
    </cofactor>
    <text evidence="11">Binds 1 Mn(2+) or Fe(2+) ion per subunit.</text>
</comment>
<dbReference type="Gene3D" id="1.10.10.10">
    <property type="entry name" value="Winged helix-like DNA-binding domain superfamily/Winged helix DNA-binding domain"/>
    <property type="match status" value="1"/>
</dbReference>
<dbReference type="PANTHER" id="PTHR33202:SF7">
    <property type="entry name" value="FERRIC UPTAKE REGULATION PROTEIN"/>
    <property type="match status" value="1"/>
</dbReference>
<dbReference type="GO" id="GO:0003700">
    <property type="term" value="F:DNA-binding transcription factor activity"/>
    <property type="evidence" value="ECO:0007669"/>
    <property type="project" value="InterPro"/>
</dbReference>
<evidence type="ECO:0000256" key="3">
    <source>
        <dbReference type="ARBA" id="ARBA00020910"/>
    </source>
</evidence>
<proteinExistence type="inferred from homology"/>
<evidence type="ECO:0000256" key="2">
    <source>
        <dbReference type="ARBA" id="ARBA00007957"/>
    </source>
</evidence>
<dbReference type="GO" id="GO:0008270">
    <property type="term" value="F:zinc ion binding"/>
    <property type="evidence" value="ECO:0007669"/>
    <property type="project" value="TreeGrafter"/>
</dbReference>
<reference evidence="12 13" key="1">
    <citation type="submission" date="2017-08" db="EMBL/GenBank/DDBJ databases">
        <title>Infants hospitalized years apart are colonized by the same room-sourced microbial strains.</title>
        <authorList>
            <person name="Brooks B."/>
            <person name="Olm M.R."/>
            <person name="Firek B.A."/>
            <person name="Baker R."/>
            <person name="Thomas B.C."/>
            <person name="Morowitz M.J."/>
            <person name="Banfield J.F."/>
        </authorList>
    </citation>
    <scope>NUCLEOTIDE SEQUENCE [LARGE SCALE GENOMIC DNA]</scope>
    <source>
        <strain evidence="12">S2_018_000_R2_104</strain>
    </source>
</reference>
<dbReference type="PANTHER" id="PTHR33202">
    <property type="entry name" value="ZINC UPTAKE REGULATION PROTEIN"/>
    <property type="match status" value="1"/>
</dbReference>
<dbReference type="Pfam" id="PF01475">
    <property type="entry name" value="FUR"/>
    <property type="match status" value="1"/>
</dbReference>
<keyword evidence="10" id="KW-0804">Transcription</keyword>
<dbReference type="InterPro" id="IPR043135">
    <property type="entry name" value="Fur_C"/>
</dbReference>
<feature type="binding site" evidence="11">
    <location>
        <position position="106"/>
    </location>
    <ligand>
        <name>Fe cation</name>
        <dbReference type="ChEBI" id="CHEBI:24875"/>
    </ligand>
</feature>
<evidence type="ECO:0000256" key="5">
    <source>
        <dbReference type="ARBA" id="ARBA00022491"/>
    </source>
</evidence>
<evidence type="ECO:0000313" key="13">
    <source>
        <dbReference type="Proteomes" id="UP000249557"/>
    </source>
</evidence>
<sequence length="138" mass="16043">MNDLEQRCINAGLKMTGPRKTILKVLDEAMDHPSVEVVYERAKAIDSSISIATVYRTLNMLDELDLVTRHEFNESFSRYETNMEHHHHLIDLETGEVIEFQNAALEELKERIAREMGYELIDHRLELYGRRLNKSGNA</sequence>
<keyword evidence="8" id="KW-0805">Transcription regulation</keyword>
<dbReference type="CDD" id="cd07153">
    <property type="entry name" value="Fur_like"/>
    <property type="match status" value="1"/>
</dbReference>
<dbReference type="SUPFAM" id="SSF46785">
    <property type="entry name" value="Winged helix' DNA-binding domain"/>
    <property type="match status" value="1"/>
</dbReference>
<dbReference type="InterPro" id="IPR036390">
    <property type="entry name" value="WH_DNA-bd_sf"/>
</dbReference>
<dbReference type="EMBL" id="QFNK01000385">
    <property type="protein sequence ID" value="PZO78541.1"/>
    <property type="molecule type" value="Genomic_DNA"/>
</dbReference>
<dbReference type="GO" id="GO:0045892">
    <property type="term" value="P:negative regulation of DNA-templated transcription"/>
    <property type="evidence" value="ECO:0007669"/>
    <property type="project" value="TreeGrafter"/>
</dbReference>
<comment type="subcellular location">
    <subcellularLocation>
        <location evidence="1">Cytoplasm</location>
    </subcellularLocation>
</comment>
<keyword evidence="5" id="KW-0678">Repressor</keyword>
<gene>
    <name evidence="12" type="ORF">DI626_11940</name>
</gene>
<comment type="similarity">
    <text evidence="2">Belongs to the Fur family.</text>
</comment>
<dbReference type="InterPro" id="IPR036388">
    <property type="entry name" value="WH-like_DNA-bd_sf"/>
</dbReference>
<dbReference type="InterPro" id="IPR002481">
    <property type="entry name" value="FUR"/>
</dbReference>
<evidence type="ECO:0000313" key="12">
    <source>
        <dbReference type="EMBL" id="PZO78541.1"/>
    </source>
</evidence>
<dbReference type="FunFam" id="1.10.10.10:FF:000007">
    <property type="entry name" value="Ferric uptake regulation protein"/>
    <property type="match status" value="1"/>
</dbReference>
<dbReference type="Proteomes" id="UP000249557">
    <property type="component" value="Unassembled WGS sequence"/>
</dbReference>
<keyword evidence="7" id="KW-0862">Zinc</keyword>
<keyword evidence="9" id="KW-0238">DNA-binding</keyword>
<keyword evidence="11" id="KW-0408">Iron</keyword>
<comment type="caution">
    <text evidence="12">The sequence shown here is derived from an EMBL/GenBank/DDBJ whole genome shotgun (WGS) entry which is preliminary data.</text>
</comment>
<evidence type="ECO:0000256" key="9">
    <source>
        <dbReference type="ARBA" id="ARBA00023125"/>
    </source>
</evidence>
<evidence type="ECO:0000256" key="11">
    <source>
        <dbReference type="PIRSR" id="PIRSR602481-2"/>
    </source>
</evidence>
<dbReference type="AlphaFoldDB" id="A0A2W5B6G8"/>
<organism evidence="12 13">
    <name type="scientific">Micavibrio aeruginosavorus</name>
    <dbReference type="NCBI Taxonomy" id="349221"/>
    <lineage>
        <taxon>Bacteria</taxon>
        <taxon>Pseudomonadati</taxon>
        <taxon>Bdellovibrionota</taxon>
        <taxon>Bdellovibrionia</taxon>
        <taxon>Bdellovibrionales</taxon>
        <taxon>Pseudobdellovibrionaceae</taxon>
        <taxon>Micavibrio</taxon>
    </lineage>
</organism>
<dbReference type="Gene3D" id="3.30.1490.190">
    <property type="match status" value="1"/>
</dbReference>
<feature type="binding site" evidence="11">
    <location>
        <position position="85"/>
    </location>
    <ligand>
        <name>Fe cation</name>
        <dbReference type="ChEBI" id="CHEBI:24875"/>
    </ligand>
</feature>
<dbReference type="GO" id="GO:0000976">
    <property type="term" value="F:transcription cis-regulatory region binding"/>
    <property type="evidence" value="ECO:0007669"/>
    <property type="project" value="TreeGrafter"/>
</dbReference>
<accession>A0A2W5B6G8</accession>
<evidence type="ECO:0000256" key="8">
    <source>
        <dbReference type="ARBA" id="ARBA00023015"/>
    </source>
</evidence>
<evidence type="ECO:0000256" key="10">
    <source>
        <dbReference type="ARBA" id="ARBA00023163"/>
    </source>
</evidence>
<name>A0A2W5B6G8_9BACT</name>
<dbReference type="GO" id="GO:0005737">
    <property type="term" value="C:cytoplasm"/>
    <property type="evidence" value="ECO:0007669"/>
    <property type="project" value="UniProtKB-SubCell"/>
</dbReference>